<keyword evidence="4" id="KW-0788">Thiol protease</keyword>
<keyword evidence="2" id="KW-0645">Protease</keyword>
<gene>
    <name evidence="6" type="ORF">DA075_27680</name>
</gene>
<dbReference type="GO" id="GO:0008234">
    <property type="term" value="F:cysteine-type peptidase activity"/>
    <property type="evidence" value="ECO:0007669"/>
    <property type="project" value="UniProtKB-KW"/>
</dbReference>
<protein>
    <recommendedName>
        <fullName evidence="5">NlpC/P60 domain-containing protein</fullName>
    </recommendedName>
</protein>
<dbReference type="OrthoDB" id="6058745at2"/>
<reference evidence="6 7" key="1">
    <citation type="submission" date="2018-04" db="EMBL/GenBank/DDBJ databases">
        <title>Methylobacterium sp. PR1016A genome.</title>
        <authorList>
            <person name="Park W."/>
        </authorList>
    </citation>
    <scope>NUCLEOTIDE SEQUENCE [LARGE SCALE GENOMIC DNA]</scope>
    <source>
        <strain evidence="6 7">PR1016A</strain>
    </source>
</reference>
<proteinExistence type="inferred from homology"/>
<dbReference type="SUPFAM" id="SSF54001">
    <property type="entry name" value="Cysteine proteinases"/>
    <property type="match status" value="1"/>
</dbReference>
<accession>A0A2R4WRN5</accession>
<keyword evidence="3" id="KW-0378">Hydrolase</keyword>
<name>A0A2R4WRN5_9HYPH</name>
<dbReference type="PROSITE" id="PS51935">
    <property type="entry name" value="NLPC_P60"/>
    <property type="match status" value="1"/>
</dbReference>
<dbReference type="KEGG" id="mee:DA075_27680"/>
<evidence type="ECO:0000256" key="4">
    <source>
        <dbReference type="ARBA" id="ARBA00022807"/>
    </source>
</evidence>
<keyword evidence="7" id="KW-1185">Reference proteome</keyword>
<evidence type="ECO:0000256" key="1">
    <source>
        <dbReference type="ARBA" id="ARBA00007074"/>
    </source>
</evidence>
<evidence type="ECO:0000259" key="5">
    <source>
        <dbReference type="PROSITE" id="PS51935"/>
    </source>
</evidence>
<sequence>MIANLSEVQARARVVAEARRWIGTPYHPGADVHGVGVDCGMLLVRVFVDTGLVPPFDPRPYPQDWHLHRDDERYLGFLLGRTREVAAPRPGDIVMVRQGRTYSHGGIVTAPDPLVLVHAFSPAQAVIEEPVSRNGLLAQPHRAPRFFSLWRAP</sequence>
<dbReference type="InterPro" id="IPR000064">
    <property type="entry name" value="NLP_P60_dom"/>
</dbReference>
<organism evidence="6 7">
    <name type="scientific">Methylobacterium currus</name>
    <dbReference type="NCBI Taxonomy" id="2051553"/>
    <lineage>
        <taxon>Bacteria</taxon>
        <taxon>Pseudomonadati</taxon>
        <taxon>Pseudomonadota</taxon>
        <taxon>Alphaproteobacteria</taxon>
        <taxon>Hyphomicrobiales</taxon>
        <taxon>Methylobacteriaceae</taxon>
        <taxon>Methylobacterium</taxon>
    </lineage>
</organism>
<dbReference type="AlphaFoldDB" id="A0A2R4WRN5"/>
<comment type="similarity">
    <text evidence="1">Belongs to the peptidase C40 family.</text>
</comment>
<dbReference type="Proteomes" id="UP000244755">
    <property type="component" value="Chromosome 1"/>
</dbReference>
<dbReference type="GO" id="GO:0006508">
    <property type="term" value="P:proteolysis"/>
    <property type="evidence" value="ECO:0007669"/>
    <property type="project" value="UniProtKB-KW"/>
</dbReference>
<evidence type="ECO:0000313" key="7">
    <source>
        <dbReference type="Proteomes" id="UP000244755"/>
    </source>
</evidence>
<dbReference type="Gene3D" id="3.90.1720.10">
    <property type="entry name" value="endopeptidase domain like (from Nostoc punctiforme)"/>
    <property type="match status" value="1"/>
</dbReference>
<feature type="domain" description="NlpC/P60" evidence="5">
    <location>
        <begin position="8"/>
        <end position="153"/>
    </location>
</feature>
<evidence type="ECO:0000256" key="2">
    <source>
        <dbReference type="ARBA" id="ARBA00022670"/>
    </source>
</evidence>
<evidence type="ECO:0000256" key="3">
    <source>
        <dbReference type="ARBA" id="ARBA00022801"/>
    </source>
</evidence>
<dbReference type="InterPro" id="IPR038765">
    <property type="entry name" value="Papain-like_cys_pep_sf"/>
</dbReference>
<dbReference type="EMBL" id="CP028843">
    <property type="protein sequence ID" value="AWB24193.1"/>
    <property type="molecule type" value="Genomic_DNA"/>
</dbReference>
<evidence type="ECO:0000313" key="6">
    <source>
        <dbReference type="EMBL" id="AWB24193.1"/>
    </source>
</evidence>
<dbReference type="RefSeq" id="WP_099955963.1">
    <property type="nucleotide sequence ID" value="NZ_CP028843.1"/>
</dbReference>